<dbReference type="PANTHER" id="PTHR43267">
    <property type="entry name" value="TRNA THREONYLCARBAMOYLADENOSINE DEHYDRATASE"/>
    <property type="match status" value="1"/>
</dbReference>
<sequence>MSTKRTSEWQARVLTDLAAFATAFPGEVELIGKPRHSDGEMRLRLRVLTRELEYVDGGLRLHDHEEFHVIVGQSDVSPPRAEVDHLRFLNYAHVLQGTRLCLYLDPSREWDPIGGFGGFIDRLIEWLGDAAAGRFDPQTALYHAVGGVLHETPGAPSVVVRDSLSSGRLVRHGWFIERSPLRYDLVLDRDYAQSGPARDSAQHVPIVRLDAALPLGAGTTLLSLLSLVEDPYAGHLAPGDAFTIERHLTGHAVPLLTALAASAIRKPAGTPQRLIIAVPHPAGGPPHLLAASVPGAGTDRIRALARASTKRSSVITIDPARIDLNVEVDWLPISDQRPEVTIRRDSTRPISSFADKTVHVWGCGGLGSWVAEFVVRAGATKVVLCDPGRIAGGLLVRQNFIETDVGESKVQALATRLRTISDAVEVKPREAHVPEASDLDDADVIIDATISVAVGRILDAVAAAATRPVLAQMACDVRTGTLGILNVSMPPETAGCWTIDQRAGHAVRTDGELEPFYELWGAEADTYEIIPTRGCSTPTFHGSAADLSGLAASLTSLLGSHLGSSEPLSGTHLISLPHGEAGPLRAFVAAGATGSPTSVPEASDGGSKGSNKDETTGETDGPF</sequence>
<dbReference type="InterPro" id="IPR000594">
    <property type="entry name" value="ThiF_NAD_FAD-bd"/>
</dbReference>
<protein>
    <submittedName>
        <fullName evidence="4">Thiamine biosynthesis protein ThiF</fullName>
    </submittedName>
</protein>
<dbReference type="Pfam" id="PF00899">
    <property type="entry name" value="ThiF"/>
    <property type="match status" value="1"/>
</dbReference>
<dbReference type="SUPFAM" id="SSF69572">
    <property type="entry name" value="Activating enzymes of the ubiquitin-like proteins"/>
    <property type="match status" value="1"/>
</dbReference>
<dbReference type="Gene3D" id="3.40.50.720">
    <property type="entry name" value="NAD(P)-binding Rossmann-like Domain"/>
    <property type="match status" value="1"/>
</dbReference>
<dbReference type="Pfam" id="PF26398">
    <property type="entry name" value="Cap2_linker"/>
    <property type="match status" value="1"/>
</dbReference>
<reference evidence="5" key="1">
    <citation type="submission" date="2016-03" db="EMBL/GenBank/DDBJ databases">
        <authorList>
            <person name="Ploux O."/>
        </authorList>
    </citation>
    <scope>NUCLEOTIDE SEQUENCE [LARGE SCALE GENOMIC DNA]</scope>
    <source>
        <strain evidence="5">BS258</strain>
    </source>
</reference>
<feature type="domain" description="Cap2 central linker" evidence="3">
    <location>
        <begin position="147"/>
        <end position="335"/>
    </location>
</feature>
<evidence type="ECO:0000313" key="4">
    <source>
        <dbReference type="EMBL" id="AMT92780.1"/>
    </source>
</evidence>
<gene>
    <name evidence="4" type="ORF">A2T55_02350</name>
</gene>
<evidence type="ECO:0000259" key="2">
    <source>
        <dbReference type="Pfam" id="PF00899"/>
    </source>
</evidence>
<dbReference type="InterPro" id="IPR058964">
    <property type="entry name" value="Cap2_linker"/>
</dbReference>
<feature type="domain" description="THIF-type NAD/FAD binding fold" evidence="2">
    <location>
        <begin position="356"/>
        <end position="493"/>
    </location>
</feature>
<dbReference type="GO" id="GO:0008641">
    <property type="term" value="F:ubiquitin-like modifier activating enzyme activity"/>
    <property type="evidence" value="ECO:0007669"/>
    <property type="project" value="InterPro"/>
</dbReference>
<dbReference type="InterPro" id="IPR045886">
    <property type="entry name" value="ThiF/MoeB/HesA"/>
</dbReference>
<dbReference type="GO" id="GO:0061504">
    <property type="term" value="P:cyclic threonylcarbamoyladenosine biosynthetic process"/>
    <property type="evidence" value="ECO:0007669"/>
    <property type="project" value="TreeGrafter"/>
</dbReference>
<accession>A0A144M858</accession>
<dbReference type="Proteomes" id="UP000075950">
    <property type="component" value="Chromosome"/>
</dbReference>
<organism evidence="4 5">
    <name type="scientific">Brevibacterium linens</name>
    <dbReference type="NCBI Taxonomy" id="1703"/>
    <lineage>
        <taxon>Bacteria</taxon>
        <taxon>Bacillati</taxon>
        <taxon>Actinomycetota</taxon>
        <taxon>Actinomycetes</taxon>
        <taxon>Micrococcales</taxon>
        <taxon>Brevibacteriaceae</taxon>
        <taxon>Brevibacterium</taxon>
    </lineage>
</organism>
<dbReference type="RefSeq" id="WP_062860646.1">
    <property type="nucleotide sequence ID" value="NZ_CP014869.1"/>
</dbReference>
<dbReference type="InterPro" id="IPR032865">
    <property type="entry name" value="Prok-E2_A"/>
</dbReference>
<dbReference type="KEGG" id="bly:A2T55_02350"/>
<feature type="region of interest" description="Disordered" evidence="1">
    <location>
        <begin position="590"/>
        <end position="623"/>
    </location>
</feature>
<dbReference type="EMBL" id="CP014869">
    <property type="protein sequence ID" value="AMT92780.1"/>
    <property type="molecule type" value="Genomic_DNA"/>
</dbReference>
<name>A0A144M858_BRELN</name>
<dbReference type="PANTHER" id="PTHR43267:SF1">
    <property type="entry name" value="TRNA THREONYLCARBAMOYLADENOSINE DEHYDRATASE"/>
    <property type="match status" value="1"/>
</dbReference>
<dbReference type="AlphaFoldDB" id="A0A144M858"/>
<proteinExistence type="predicted"/>
<dbReference type="InterPro" id="IPR035985">
    <property type="entry name" value="Ubiquitin-activating_enz"/>
</dbReference>
<evidence type="ECO:0000259" key="3">
    <source>
        <dbReference type="Pfam" id="PF26398"/>
    </source>
</evidence>
<evidence type="ECO:0000313" key="5">
    <source>
        <dbReference type="Proteomes" id="UP000075950"/>
    </source>
</evidence>
<dbReference type="Pfam" id="PF14457">
    <property type="entry name" value="Prok-E2_A"/>
    <property type="match status" value="1"/>
</dbReference>
<evidence type="ECO:0000256" key="1">
    <source>
        <dbReference type="SAM" id="MobiDB-lite"/>
    </source>
</evidence>
<dbReference type="GO" id="GO:0061503">
    <property type="term" value="F:tRNA threonylcarbamoyladenosine dehydratase"/>
    <property type="evidence" value="ECO:0007669"/>
    <property type="project" value="TreeGrafter"/>
</dbReference>